<comment type="similarity">
    <text evidence="5 17">Belongs to the pyruvate kinase family.</text>
</comment>
<feature type="domain" description="Pyruvate kinase barrel" evidence="18">
    <location>
        <begin position="11"/>
        <end position="333"/>
    </location>
</feature>
<dbReference type="InterPro" id="IPR001697">
    <property type="entry name" value="Pyr_Knase"/>
</dbReference>
<dbReference type="InterPro" id="IPR015793">
    <property type="entry name" value="Pyrv_Knase_brl"/>
</dbReference>
<evidence type="ECO:0000256" key="8">
    <source>
        <dbReference type="ARBA" id="ARBA00022723"/>
    </source>
</evidence>
<keyword evidence="14 17" id="KW-0324">Glycolysis</keyword>
<evidence type="ECO:0000256" key="16">
    <source>
        <dbReference type="NCBIfam" id="TIGR01064"/>
    </source>
</evidence>
<dbReference type="Gene3D" id="2.40.33.10">
    <property type="entry name" value="PK beta-barrel domain-like"/>
    <property type="match status" value="1"/>
</dbReference>
<evidence type="ECO:0000256" key="11">
    <source>
        <dbReference type="ARBA" id="ARBA00022840"/>
    </source>
</evidence>
<dbReference type="Pfam" id="PF00391">
    <property type="entry name" value="PEP-utilizers"/>
    <property type="match status" value="1"/>
</dbReference>
<proteinExistence type="inferred from homology"/>
<dbReference type="GO" id="GO:0004743">
    <property type="term" value="F:pyruvate kinase activity"/>
    <property type="evidence" value="ECO:0007669"/>
    <property type="project" value="UniProtKB-UniRule"/>
</dbReference>
<dbReference type="NCBIfam" id="NF004978">
    <property type="entry name" value="PRK06354.1"/>
    <property type="match status" value="1"/>
</dbReference>
<dbReference type="AlphaFoldDB" id="H0UM70"/>
<dbReference type="NCBIfam" id="TIGR01064">
    <property type="entry name" value="pyruv_kin"/>
    <property type="match status" value="1"/>
</dbReference>
<evidence type="ECO:0000256" key="6">
    <source>
        <dbReference type="ARBA" id="ARBA00012142"/>
    </source>
</evidence>
<dbReference type="InterPro" id="IPR040442">
    <property type="entry name" value="Pyrv_kinase-like_dom_sf"/>
</dbReference>
<evidence type="ECO:0000256" key="1">
    <source>
        <dbReference type="ARBA" id="ARBA00001946"/>
    </source>
</evidence>
<dbReference type="FunFam" id="3.20.20.60:FF:000025">
    <property type="entry name" value="Pyruvate kinase"/>
    <property type="match status" value="1"/>
</dbReference>
<dbReference type="HOGENOM" id="CLU_015439_0_2_0"/>
<feature type="domain" description="PEP-utilising enzyme mobile" evidence="19">
    <location>
        <begin position="510"/>
        <end position="581"/>
    </location>
</feature>
<evidence type="ECO:0000259" key="20">
    <source>
        <dbReference type="Pfam" id="PF02887"/>
    </source>
</evidence>
<dbReference type="InterPro" id="IPR015795">
    <property type="entry name" value="Pyrv_Knase_C"/>
</dbReference>
<evidence type="ECO:0000256" key="12">
    <source>
        <dbReference type="ARBA" id="ARBA00022842"/>
    </source>
</evidence>
<dbReference type="PRINTS" id="PR01050">
    <property type="entry name" value="PYRUVTKNASE"/>
</dbReference>
<gene>
    <name evidence="21" type="ORF">JonanDRAFT_1282</name>
</gene>
<keyword evidence="15 21" id="KW-0670">Pyruvate</keyword>
<dbReference type="NCBIfam" id="NF004491">
    <property type="entry name" value="PRK05826.1"/>
    <property type="match status" value="1"/>
</dbReference>
<organism evidence="21 22">
    <name type="scientific">Jonquetella anthropi DSM 22815</name>
    <dbReference type="NCBI Taxonomy" id="885272"/>
    <lineage>
        <taxon>Bacteria</taxon>
        <taxon>Thermotogati</taxon>
        <taxon>Synergistota</taxon>
        <taxon>Synergistia</taxon>
        <taxon>Synergistales</taxon>
        <taxon>Dethiosulfovibrionaceae</taxon>
        <taxon>Jonquetella</taxon>
    </lineage>
</organism>
<dbReference type="InterPro" id="IPR008279">
    <property type="entry name" value="PEP-util_enz_mobile_dom"/>
</dbReference>
<dbReference type="RefSeq" id="WP_008523237.1">
    <property type="nucleotide sequence ID" value="NZ_CM001376.1"/>
</dbReference>
<keyword evidence="10 17" id="KW-0418">Kinase</keyword>
<sequence length="595" mass="62995">MRRKVTLEMTRKVKIVCTLGPASLADGVLESIVDAGLDVARLNFSHGTHEGHGQALQAVRRLEEKKKRPIAVMLDTKGPEIRTTLLKNDEPVQLVPGQTFVLRPDDGQPGDATGVGVTESNLAEECQVGQDVFIDDGTIHLIVREKRDADLICTVDVGGMLGNRKGINLPGAELSLPSMSDRDKDDIIWGVRNGVDCIAVSFVRDRNDVLAVRRVVEEQGANTRLIAKIETKKAVENLESIADVVDGMMIARGDLGVEIPTEDVPLVQKRIIDLCRLRGKTTIVATQMLDSMIRNPRPTRAEANDVSNAVLDGADAVMLSGETAAGKYPLLAVQTMAKIVVRSEEELRRWQRPLKVPVEAGVPDGVAMAAVEISRKLGASAVISLTKSGSTARLVSKYRPSCPIVATTPSVGTTRELCLCWGVVPVLCPTASDGEQAVARAVEASLAAGLVNQGDLVVVTAGVPLDVPGTTNLIQVQTVGRIVASGLPVLPGVVTGRACVCRTPEDLHRFQPGDILVAEETDKSFIPAMEKAAAVVTAEGGLTSHGAIVSLELRIPAVVGAAGVADKLKNDSIITVDSGKGLIYEGRVNLGAGSK</sequence>
<evidence type="ECO:0000256" key="7">
    <source>
        <dbReference type="ARBA" id="ARBA00022679"/>
    </source>
</evidence>
<keyword evidence="11" id="KW-0067">ATP-binding</keyword>
<comment type="cofactor">
    <cofactor evidence="1">
        <name>Mg(2+)</name>
        <dbReference type="ChEBI" id="CHEBI:18420"/>
    </cofactor>
</comment>
<dbReference type="EMBL" id="CM001376">
    <property type="protein sequence ID" value="EHM13646.1"/>
    <property type="molecule type" value="Genomic_DNA"/>
</dbReference>
<evidence type="ECO:0000256" key="14">
    <source>
        <dbReference type="ARBA" id="ARBA00023152"/>
    </source>
</evidence>
<name>H0UM70_9BACT</name>
<dbReference type="InterPro" id="IPR036637">
    <property type="entry name" value="Phosphohistidine_dom_sf"/>
</dbReference>
<evidence type="ECO:0000256" key="4">
    <source>
        <dbReference type="ARBA" id="ARBA00006237"/>
    </source>
</evidence>
<comment type="cofactor">
    <cofactor evidence="2">
        <name>K(+)</name>
        <dbReference type="ChEBI" id="CHEBI:29103"/>
    </cofactor>
</comment>
<accession>H0UM70</accession>
<evidence type="ECO:0000256" key="2">
    <source>
        <dbReference type="ARBA" id="ARBA00001958"/>
    </source>
</evidence>
<comment type="catalytic activity">
    <reaction evidence="17">
        <text>pyruvate + ATP = phosphoenolpyruvate + ADP + H(+)</text>
        <dbReference type="Rhea" id="RHEA:18157"/>
        <dbReference type="ChEBI" id="CHEBI:15361"/>
        <dbReference type="ChEBI" id="CHEBI:15378"/>
        <dbReference type="ChEBI" id="CHEBI:30616"/>
        <dbReference type="ChEBI" id="CHEBI:58702"/>
        <dbReference type="ChEBI" id="CHEBI:456216"/>
        <dbReference type="EC" id="2.7.1.40"/>
    </reaction>
</comment>
<dbReference type="GO" id="GO:0000287">
    <property type="term" value="F:magnesium ion binding"/>
    <property type="evidence" value="ECO:0007669"/>
    <property type="project" value="UniProtKB-UniRule"/>
</dbReference>
<dbReference type="SUPFAM" id="SSF52935">
    <property type="entry name" value="PK C-terminal domain-like"/>
    <property type="match status" value="1"/>
</dbReference>
<dbReference type="SUPFAM" id="SSF52009">
    <property type="entry name" value="Phosphohistidine domain"/>
    <property type="match status" value="1"/>
</dbReference>
<evidence type="ECO:0000256" key="5">
    <source>
        <dbReference type="ARBA" id="ARBA00008663"/>
    </source>
</evidence>
<evidence type="ECO:0000256" key="10">
    <source>
        <dbReference type="ARBA" id="ARBA00022777"/>
    </source>
</evidence>
<evidence type="ECO:0000256" key="17">
    <source>
        <dbReference type="RuleBase" id="RU000504"/>
    </source>
</evidence>
<keyword evidence="13" id="KW-0630">Potassium</keyword>
<comment type="pathway">
    <text evidence="3 17">Carbohydrate degradation; glycolysis; pyruvate from D-glyceraldehyde 3-phosphate: step 5/5.</text>
</comment>
<dbReference type="InterPro" id="IPR011037">
    <property type="entry name" value="Pyrv_Knase-like_insert_dom_sf"/>
</dbReference>
<keyword evidence="8" id="KW-0479">Metal-binding</keyword>
<evidence type="ECO:0000259" key="18">
    <source>
        <dbReference type="Pfam" id="PF00224"/>
    </source>
</evidence>
<dbReference type="SUPFAM" id="SSF50800">
    <property type="entry name" value="PK beta-barrel domain-like"/>
    <property type="match status" value="1"/>
</dbReference>
<evidence type="ECO:0000259" key="19">
    <source>
        <dbReference type="Pfam" id="PF00391"/>
    </source>
</evidence>
<dbReference type="InterPro" id="IPR036918">
    <property type="entry name" value="Pyrv_Knase_C_sf"/>
</dbReference>
<keyword evidence="7 17" id="KW-0808">Transferase</keyword>
<dbReference type="SUPFAM" id="SSF51621">
    <property type="entry name" value="Phosphoenolpyruvate/pyruvate domain"/>
    <property type="match status" value="1"/>
</dbReference>
<evidence type="ECO:0000313" key="21">
    <source>
        <dbReference type="EMBL" id="EHM13646.1"/>
    </source>
</evidence>
<dbReference type="Pfam" id="PF02887">
    <property type="entry name" value="PK_C"/>
    <property type="match status" value="1"/>
</dbReference>
<evidence type="ECO:0000256" key="15">
    <source>
        <dbReference type="ARBA" id="ARBA00023317"/>
    </source>
</evidence>
<dbReference type="Gene3D" id="3.40.1380.20">
    <property type="entry name" value="Pyruvate kinase, C-terminal domain"/>
    <property type="match status" value="1"/>
</dbReference>
<keyword evidence="12 17" id="KW-0460">Magnesium</keyword>
<dbReference type="GO" id="GO:0030955">
    <property type="term" value="F:potassium ion binding"/>
    <property type="evidence" value="ECO:0007669"/>
    <property type="project" value="UniProtKB-UniRule"/>
</dbReference>
<dbReference type="STRING" id="885272.JonanDRAFT_1282"/>
<dbReference type="GO" id="GO:0005524">
    <property type="term" value="F:ATP binding"/>
    <property type="evidence" value="ECO:0007669"/>
    <property type="project" value="UniProtKB-KW"/>
</dbReference>
<keyword evidence="9" id="KW-0547">Nucleotide-binding</keyword>
<dbReference type="InterPro" id="IPR015806">
    <property type="entry name" value="Pyrv_Knase_insert_dom_sf"/>
</dbReference>
<dbReference type="eggNOG" id="COG0469">
    <property type="taxonomic scope" value="Bacteria"/>
</dbReference>
<dbReference type="EC" id="2.7.1.40" evidence="6 16"/>
<dbReference type="PANTHER" id="PTHR11817">
    <property type="entry name" value="PYRUVATE KINASE"/>
    <property type="match status" value="1"/>
</dbReference>
<feature type="domain" description="Pyruvate kinase C-terminal" evidence="20">
    <location>
        <begin position="365"/>
        <end position="476"/>
    </location>
</feature>
<dbReference type="FunFam" id="2.40.33.10:FF:000001">
    <property type="entry name" value="Pyruvate kinase"/>
    <property type="match status" value="1"/>
</dbReference>
<dbReference type="UniPathway" id="UPA00109">
    <property type="reaction ID" value="UER00188"/>
</dbReference>
<protein>
    <recommendedName>
        <fullName evidence="6 16">Pyruvate kinase</fullName>
        <ecNumber evidence="6 16">2.7.1.40</ecNumber>
    </recommendedName>
</protein>
<dbReference type="GO" id="GO:0016301">
    <property type="term" value="F:kinase activity"/>
    <property type="evidence" value="ECO:0007669"/>
    <property type="project" value="UniProtKB-KW"/>
</dbReference>
<evidence type="ECO:0000256" key="9">
    <source>
        <dbReference type="ARBA" id="ARBA00022741"/>
    </source>
</evidence>
<reference evidence="21 22" key="1">
    <citation type="submission" date="2011-11" db="EMBL/GenBank/DDBJ databases">
        <title>The Noncontiguous Finished genome of Jonquetella anthropi DSM 22815.</title>
        <authorList>
            <consortium name="US DOE Joint Genome Institute (JGI-PGF)"/>
            <person name="Lucas S."/>
            <person name="Copeland A."/>
            <person name="Lapidus A."/>
            <person name="Glavina del Rio T."/>
            <person name="Dalin E."/>
            <person name="Tice H."/>
            <person name="Bruce D."/>
            <person name="Goodwin L."/>
            <person name="Pitluck S."/>
            <person name="Peters L."/>
            <person name="Mikhailova N."/>
            <person name="Held B."/>
            <person name="Kyrpides N."/>
            <person name="Mavromatis K."/>
            <person name="Ivanova N."/>
            <person name="Markowitz V."/>
            <person name="Cheng J.-F."/>
            <person name="Hugenholtz P."/>
            <person name="Woyke T."/>
            <person name="Wu D."/>
            <person name="Gronow S."/>
            <person name="Wellnitz S."/>
            <person name="Brambilla E."/>
            <person name="Klenk H.-P."/>
            <person name="Eisen J.A."/>
        </authorList>
    </citation>
    <scope>NUCLEOTIDE SEQUENCE [LARGE SCALE GENOMIC DNA]</scope>
    <source>
        <strain evidence="21 22">DSM 22815</strain>
    </source>
</reference>
<dbReference type="Proteomes" id="UP000003806">
    <property type="component" value="Chromosome"/>
</dbReference>
<dbReference type="OrthoDB" id="9812123at2"/>
<dbReference type="Pfam" id="PF00224">
    <property type="entry name" value="PK"/>
    <property type="match status" value="1"/>
</dbReference>
<evidence type="ECO:0000256" key="3">
    <source>
        <dbReference type="ARBA" id="ARBA00004997"/>
    </source>
</evidence>
<dbReference type="Gene3D" id="3.20.20.60">
    <property type="entry name" value="Phosphoenolpyruvate-binding domains"/>
    <property type="match status" value="1"/>
</dbReference>
<keyword evidence="22" id="KW-1185">Reference proteome</keyword>
<dbReference type="InterPro" id="IPR015813">
    <property type="entry name" value="Pyrv/PenolPyrv_kinase-like_dom"/>
</dbReference>
<evidence type="ECO:0000313" key="22">
    <source>
        <dbReference type="Proteomes" id="UP000003806"/>
    </source>
</evidence>
<dbReference type="Gene3D" id="3.50.30.10">
    <property type="entry name" value="Phosphohistidine domain"/>
    <property type="match status" value="1"/>
</dbReference>
<evidence type="ECO:0000256" key="13">
    <source>
        <dbReference type="ARBA" id="ARBA00022958"/>
    </source>
</evidence>
<comment type="similarity">
    <text evidence="4">In the C-terminal section; belongs to the PEP-utilizing enzyme family.</text>
</comment>